<name>A0A135Z849_GARVA</name>
<comment type="caution">
    <text evidence="1">The sequence shown here is derived from an EMBL/GenBank/DDBJ whole genome shotgun (WGS) entry which is preliminary data.</text>
</comment>
<dbReference type="PATRIC" id="fig|2702.101.peg.580"/>
<accession>A0A135Z849</accession>
<dbReference type="EMBL" id="LSRC01000020">
    <property type="protein sequence ID" value="KXI17798.1"/>
    <property type="molecule type" value="Genomic_DNA"/>
</dbReference>
<dbReference type="AlphaFoldDB" id="A0A135Z849"/>
<proteinExistence type="predicted"/>
<dbReference type="Proteomes" id="UP000070505">
    <property type="component" value="Unassembled WGS sequence"/>
</dbReference>
<organism evidence="1 2">
    <name type="scientific">Gardnerella vaginalis</name>
    <dbReference type="NCBI Taxonomy" id="2702"/>
    <lineage>
        <taxon>Bacteria</taxon>
        <taxon>Bacillati</taxon>
        <taxon>Actinomycetota</taxon>
        <taxon>Actinomycetes</taxon>
        <taxon>Bifidobacteriales</taxon>
        <taxon>Bifidobacteriaceae</taxon>
        <taxon>Gardnerella</taxon>
    </lineage>
</organism>
<evidence type="ECO:0000313" key="1">
    <source>
        <dbReference type="EMBL" id="KXI17798.1"/>
    </source>
</evidence>
<protein>
    <submittedName>
        <fullName evidence="1">Uncharacterized protein</fullName>
    </submittedName>
</protein>
<sequence>MSKSGLFLKTFGLGNNLGVDCIGFWEITLFSILKAFESKALVTLGFATKNATV</sequence>
<reference evidence="2" key="1">
    <citation type="submission" date="2016-02" db="EMBL/GenBank/DDBJ databases">
        <authorList>
            <person name="Mitreva M."/>
            <person name="Pepin K.H."/>
            <person name="Mihindukulasuriya K.A."/>
            <person name="Fulton R."/>
            <person name="Fronick C."/>
            <person name="O'Laughlin M."/>
            <person name="Miner T."/>
            <person name="Herter B."/>
            <person name="Rosa B.A."/>
            <person name="Cordes M."/>
            <person name="Tomlinson C."/>
            <person name="Wollam A."/>
            <person name="Palsikar V.B."/>
            <person name="Mardis E.R."/>
            <person name="Wilson R.K."/>
        </authorList>
    </citation>
    <scope>NUCLEOTIDE SEQUENCE [LARGE SCALE GENOMIC DNA]</scope>
    <source>
        <strain evidence="2">CMW7778B</strain>
    </source>
</reference>
<gene>
    <name evidence="1" type="ORF">HMPREF3230_00597</name>
</gene>
<evidence type="ECO:0000313" key="2">
    <source>
        <dbReference type="Proteomes" id="UP000070505"/>
    </source>
</evidence>